<dbReference type="Proteomes" id="UP001597389">
    <property type="component" value="Unassembled WGS sequence"/>
</dbReference>
<feature type="signal peptide" evidence="1">
    <location>
        <begin position="1"/>
        <end position="22"/>
    </location>
</feature>
<dbReference type="InterPro" id="IPR003737">
    <property type="entry name" value="GlcNAc_PI_deacetylase-related"/>
</dbReference>
<dbReference type="PANTHER" id="PTHR12993:SF11">
    <property type="entry name" value="N-ACETYLGLUCOSAMINYL-PHOSPHATIDYLINOSITOL DE-N-ACETYLASE"/>
    <property type="match status" value="1"/>
</dbReference>
<dbReference type="PANTHER" id="PTHR12993">
    <property type="entry name" value="N-ACETYLGLUCOSAMINYL-PHOSPHATIDYLINOSITOL DE-N-ACETYLASE-RELATED"/>
    <property type="match status" value="1"/>
</dbReference>
<evidence type="ECO:0000256" key="1">
    <source>
        <dbReference type="SAM" id="SignalP"/>
    </source>
</evidence>
<dbReference type="SUPFAM" id="SSF49899">
    <property type="entry name" value="Concanavalin A-like lectins/glucanases"/>
    <property type="match status" value="1"/>
</dbReference>
<protein>
    <submittedName>
        <fullName evidence="2">PIG-L family deacetylase</fullName>
    </submittedName>
</protein>
<dbReference type="InterPro" id="IPR018247">
    <property type="entry name" value="EF_Hand_1_Ca_BS"/>
</dbReference>
<feature type="chain" id="PRO_5047383977" evidence="1">
    <location>
        <begin position="23"/>
        <end position="813"/>
    </location>
</feature>
<dbReference type="Pfam" id="PF13385">
    <property type="entry name" value="Laminin_G_3"/>
    <property type="match status" value="1"/>
</dbReference>
<keyword evidence="3" id="KW-1185">Reference proteome</keyword>
<dbReference type="EMBL" id="JBHUJB010000075">
    <property type="protein sequence ID" value="MFD2160275.1"/>
    <property type="molecule type" value="Genomic_DNA"/>
</dbReference>
<dbReference type="SUPFAM" id="SSF102588">
    <property type="entry name" value="LmbE-like"/>
    <property type="match status" value="1"/>
</dbReference>
<organism evidence="2 3">
    <name type="scientific">Rubritalea tangerina</name>
    <dbReference type="NCBI Taxonomy" id="430798"/>
    <lineage>
        <taxon>Bacteria</taxon>
        <taxon>Pseudomonadati</taxon>
        <taxon>Verrucomicrobiota</taxon>
        <taxon>Verrucomicrobiia</taxon>
        <taxon>Verrucomicrobiales</taxon>
        <taxon>Rubritaleaceae</taxon>
        <taxon>Rubritalea</taxon>
    </lineage>
</organism>
<evidence type="ECO:0000313" key="3">
    <source>
        <dbReference type="Proteomes" id="UP001597389"/>
    </source>
</evidence>
<dbReference type="Gene3D" id="3.40.50.10320">
    <property type="entry name" value="LmbE-like"/>
    <property type="match status" value="1"/>
</dbReference>
<sequence>MTFQLLSRSLFFGLLCISQSIANDLSAWLSQAQATGGNVSASTNGGNGWVLNGSTGVAYDFGALDALEGKAIDGATVEFIFNIEKTRGSVAIAAVGGDSSTGAHNVFKLEQWNNTGKFGMTVPGVADYTFTTDSVYGRIAHVVFRRNNDSGTMDLFIDGVFVERHGAKSDWRLDGGGSHLGSFPNGSTDVSTGHMLAVASYDQALSNQEIHALYGSYLGSLSDPYAVISPRTIDFGHYDAGGDPQALAVRISNYGASQNLGISNIRVTGGHAQFFSIGAYPESLSPGGEVEVTVRFDPESAAGSVTAMLEIETTGGNQSRFSIPISAFGFEPLPEKTAIMIVVPHPDDEGLFFGGTMTYYNKIRNLPTTLIAMTSGDSGIGGEPAVRFLREDEFRNAVRVYGMKNEPIFARFDDGGSSIGTVDTWTQFPNTGDDAADYLSPFTGNPVEYLARWIRILKPEVLLASDQGGDYGHADHRHTSAATVAAYDMAADESVTILDDEGRPLSAWAARKLYVHDADFDDPNHLGHLFHTRWETSYTELGGLTPMAITGLGLREHASQSVPRASRSYFRDPMFAGQYEPSEFWTMLRTRVGLDTFNSGTLSFDSNYDAFPDIHHGDFLENIDLTQFAHDLADTVVGGGVNGMDLTAMLERQGNNVPHGSVMSGDANGDGLVNQEDLNLLHLANPDTDSDSLPDAWELTHFVDTGAASPNADDDGDGISTLDEYIAGLDPAVSDKLDFTIGGAPKAIRFSVPPASGAGYDGLRRSYAVLFSTDLVEWRTIHTENVADGSAQSIMLPVDDETQGFYRLQMRVE</sequence>
<evidence type="ECO:0000313" key="2">
    <source>
        <dbReference type="EMBL" id="MFD2160275.1"/>
    </source>
</evidence>
<accession>A0ABW4ZE42</accession>
<dbReference type="NCBIfam" id="NF012200">
    <property type="entry name" value="choice_anch_D"/>
    <property type="match status" value="1"/>
</dbReference>
<comment type="caution">
    <text evidence="2">The sequence shown here is derived from an EMBL/GenBank/DDBJ whole genome shotgun (WGS) entry which is preliminary data.</text>
</comment>
<dbReference type="InterPro" id="IPR013320">
    <property type="entry name" value="ConA-like_dom_sf"/>
</dbReference>
<keyword evidence="1" id="KW-0732">Signal</keyword>
<proteinExistence type="predicted"/>
<dbReference type="Gene3D" id="2.60.40.10">
    <property type="entry name" value="Immunoglobulins"/>
    <property type="match status" value="1"/>
</dbReference>
<dbReference type="Pfam" id="PF02585">
    <property type="entry name" value="PIG-L"/>
    <property type="match status" value="1"/>
</dbReference>
<dbReference type="InterPro" id="IPR024078">
    <property type="entry name" value="LmbE-like_dom_sf"/>
</dbReference>
<gene>
    <name evidence="2" type="ORF">ACFSW8_15335</name>
</gene>
<name>A0ABW4ZE42_9BACT</name>
<reference evidence="3" key="1">
    <citation type="journal article" date="2019" name="Int. J. Syst. Evol. Microbiol.">
        <title>The Global Catalogue of Microorganisms (GCM) 10K type strain sequencing project: providing services to taxonomists for standard genome sequencing and annotation.</title>
        <authorList>
            <consortium name="The Broad Institute Genomics Platform"/>
            <consortium name="The Broad Institute Genome Sequencing Center for Infectious Disease"/>
            <person name="Wu L."/>
            <person name="Ma J."/>
        </authorList>
    </citation>
    <scope>NUCLEOTIDE SEQUENCE [LARGE SCALE GENOMIC DNA]</scope>
    <source>
        <strain evidence="3">CCUG 57942</strain>
    </source>
</reference>
<dbReference type="Gene3D" id="2.60.120.200">
    <property type="match status" value="1"/>
</dbReference>
<dbReference type="InterPro" id="IPR013783">
    <property type="entry name" value="Ig-like_fold"/>
</dbReference>
<dbReference type="RefSeq" id="WP_377178697.1">
    <property type="nucleotide sequence ID" value="NZ_JBHUJB010000075.1"/>
</dbReference>
<dbReference type="PROSITE" id="PS00018">
    <property type="entry name" value="EF_HAND_1"/>
    <property type="match status" value="1"/>
</dbReference>